<dbReference type="GO" id="GO:0019843">
    <property type="term" value="F:rRNA binding"/>
    <property type="evidence" value="ECO:0007669"/>
    <property type="project" value="UniProtKB-KW"/>
</dbReference>
<dbReference type="PANTHER" id="PTHR32120:SF10">
    <property type="entry name" value="SMALL RIBOSOMAL SUBUNIT BIOGENESIS GTPASE RSGA"/>
    <property type="match status" value="1"/>
</dbReference>
<keyword evidence="4" id="KW-0699">rRNA-binding</keyword>
<dbReference type="AlphaFoldDB" id="A0A6J6WN52"/>
<dbReference type="Gene3D" id="3.40.50.300">
    <property type="entry name" value="P-loop containing nucleotide triphosphate hydrolases"/>
    <property type="match status" value="1"/>
</dbReference>
<evidence type="ECO:0000256" key="9">
    <source>
        <dbReference type="ARBA" id="ARBA00023134"/>
    </source>
</evidence>
<dbReference type="InterPro" id="IPR004881">
    <property type="entry name" value="Ribosome_biogen_GTPase_RsgA"/>
</dbReference>
<dbReference type="GO" id="GO:0005525">
    <property type="term" value="F:GTP binding"/>
    <property type="evidence" value="ECO:0007669"/>
    <property type="project" value="UniProtKB-KW"/>
</dbReference>
<keyword evidence="9" id="KW-0342">GTP-binding</keyword>
<dbReference type="SUPFAM" id="SSF52540">
    <property type="entry name" value="P-loop containing nucleoside triphosphate hydrolases"/>
    <property type="match status" value="1"/>
</dbReference>
<dbReference type="InterPro" id="IPR010914">
    <property type="entry name" value="RsgA_GTPase_dom"/>
</dbReference>
<keyword evidence="6" id="KW-0378">Hydrolase</keyword>
<name>A0A6J6WN52_9ZZZZ</name>
<feature type="domain" description="EngC GTPase" evidence="10">
    <location>
        <begin position="128"/>
        <end position="287"/>
    </location>
</feature>
<evidence type="ECO:0000256" key="8">
    <source>
        <dbReference type="ARBA" id="ARBA00022884"/>
    </source>
</evidence>
<evidence type="ECO:0000259" key="10">
    <source>
        <dbReference type="PROSITE" id="PS50936"/>
    </source>
</evidence>
<organism evidence="12">
    <name type="scientific">freshwater metagenome</name>
    <dbReference type="NCBI Taxonomy" id="449393"/>
    <lineage>
        <taxon>unclassified sequences</taxon>
        <taxon>metagenomes</taxon>
        <taxon>ecological metagenomes</taxon>
    </lineage>
</organism>
<dbReference type="InterPro" id="IPR027417">
    <property type="entry name" value="P-loop_NTPase"/>
</dbReference>
<keyword evidence="2" id="KW-0690">Ribosome biogenesis</keyword>
<proteinExistence type="inferred from homology"/>
<dbReference type="GO" id="GO:0042254">
    <property type="term" value="P:ribosome biogenesis"/>
    <property type="evidence" value="ECO:0007669"/>
    <property type="project" value="UniProtKB-KW"/>
</dbReference>
<keyword evidence="7" id="KW-0862">Zinc</keyword>
<reference evidence="12" key="1">
    <citation type="submission" date="2020-05" db="EMBL/GenBank/DDBJ databases">
        <authorList>
            <person name="Chiriac C."/>
            <person name="Salcher M."/>
            <person name="Ghai R."/>
            <person name="Kavagutti S V."/>
        </authorList>
    </citation>
    <scope>NUCLEOTIDE SEQUENCE</scope>
</reference>
<sequence>MTNDAHEGLANATTRDDAAHALALGWNERLATELIEKKYYITSLQHSRRLGRVSRIDRGWSTILTSGVHDAIDGVERVRNIGAEVAVGDWVIISDDLEKIDHVLSRSSALTRRASSDTVRAESHTVAANIDTVLVVQAATQDPNLRRIERELVLAFDSGAQPVLVFNKIDEMDADGLSLMVRRVEPVLAGVPLLFASAKTGAGLDGLRAYTYIYDSAKSVASAPQTIALLGASGVGKSTLINALSGHDGQATGAVREGDQRGRHTTTAAELVRLVNGGWLIDTPGLRAVSLWMSNHGIELAFSDIFTLTESCKFRDCKHEDEPSCAVQAAVERGDVSLERLANMKMLVAEELELEEQKAVHDRAYDRKGARKKPKN</sequence>
<dbReference type="Pfam" id="PF03193">
    <property type="entry name" value="RsgA_GTPase"/>
    <property type="match status" value="1"/>
</dbReference>
<evidence type="ECO:0000256" key="7">
    <source>
        <dbReference type="ARBA" id="ARBA00022833"/>
    </source>
</evidence>
<evidence type="ECO:0000256" key="4">
    <source>
        <dbReference type="ARBA" id="ARBA00022730"/>
    </source>
</evidence>
<dbReference type="PROSITE" id="PS50936">
    <property type="entry name" value="ENGC_GTPASE"/>
    <property type="match status" value="1"/>
</dbReference>
<dbReference type="EMBL" id="CAFAAG010000008">
    <property type="protein sequence ID" value="CAB4786192.1"/>
    <property type="molecule type" value="Genomic_DNA"/>
</dbReference>
<dbReference type="NCBIfam" id="TIGR00157">
    <property type="entry name" value="ribosome small subunit-dependent GTPase A"/>
    <property type="match status" value="1"/>
</dbReference>
<evidence type="ECO:0000313" key="12">
    <source>
        <dbReference type="EMBL" id="CAB4786192.1"/>
    </source>
</evidence>
<dbReference type="GO" id="GO:0046872">
    <property type="term" value="F:metal ion binding"/>
    <property type="evidence" value="ECO:0007669"/>
    <property type="project" value="UniProtKB-KW"/>
</dbReference>
<evidence type="ECO:0000256" key="6">
    <source>
        <dbReference type="ARBA" id="ARBA00022801"/>
    </source>
</evidence>
<dbReference type="CDD" id="cd01854">
    <property type="entry name" value="YjeQ_EngC"/>
    <property type="match status" value="1"/>
</dbReference>
<dbReference type="Gene3D" id="1.10.40.50">
    <property type="entry name" value="Probable gtpase engc, domain 3"/>
    <property type="match status" value="1"/>
</dbReference>
<keyword evidence="3" id="KW-0479">Metal-binding</keyword>
<evidence type="ECO:0000256" key="1">
    <source>
        <dbReference type="ARBA" id="ARBA00022490"/>
    </source>
</evidence>
<protein>
    <submittedName>
        <fullName evidence="12">Unannotated protein</fullName>
    </submittedName>
</protein>
<dbReference type="HAMAP" id="MF_01820">
    <property type="entry name" value="GTPase_RsgA"/>
    <property type="match status" value="1"/>
</dbReference>
<evidence type="ECO:0000256" key="5">
    <source>
        <dbReference type="ARBA" id="ARBA00022741"/>
    </source>
</evidence>
<feature type="domain" description="CP-type G" evidence="11">
    <location>
        <begin position="119"/>
        <end position="289"/>
    </location>
</feature>
<keyword evidence="8" id="KW-0694">RNA-binding</keyword>
<keyword evidence="1" id="KW-0963">Cytoplasm</keyword>
<dbReference type="InterPro" id="IPR030378">
    <property type="entry name" value="G_CP_dom"/>
</dbReference>
<evidence type="ECO:0000259" key="11">
    <source>
        <dbReference type="PROSITE" id="PS51721"/>
    </source>
</evidence>
<dbReference type="PANTHER" id="PTHR32120">
    <property type="entry name" value="SMALL RIBOSOMAL SUBUNIT BIOGENESIS GTPASE RSGA"/>
    <property type="match status" value="1"/>
</dbReference>
<evidence type="ECO:0000256" key="2">
    <source>
        <dbReference type="ARBA" id="ARBA00022517"/>
    </source>
</evidence>
<accession>A0A6J6WN52</accession>
<evidence type="ECO:0000256" key="3">
    <source>
        <dbReference type="ARBA" id="ARBA00022723"/>
    </source>
</evidence>
<dbReference type="PROSITE" id="PS51721">
    <property type="entry name" value="G_CP"/>
    <property type="match status" value="1"/>
</dbReference>
<gene>
    <name evidence="12" type="ORF">UFOPK2975_00227</name>
</gene>
<keyword evidence="5" id="KW-0547">Nucleotide-binding</keyword>
<dbReference type="GO" id="GO:0003924">
    <property type="term" value="F:GTPase activity"/>
    <property type="evidence" value="ECO:0007669"/>
    <property type="project" value="InterPro"/>
</dbReference>